<dbReference type="EMBL" id="VDFR01000206">
    <property type="protein sequence ID" value="TNC31287.1"/>
    <property type="molecule type" value="Genomic_DNA"/>
</dbReference>
<dbReference type="AlphaFoldDB" id="A0A5C4MD77"/>
<gene>
    <name evidence="1" type="ORF">FHE65_31940</name>
</gene>
<comment type="caution">
    <text evidence="1">The sequence shown here is derived from an EMBL/GenBank/DDBJ whole genome shotgun (WGS) entry which is preliminary data.</text>
</comment>
<sequence length="65" mass="7521">MLLLLAPKLDAVQRPPTAMSCALRMRPRQLAKQDLPVVRAEWVRRDLCYRQHRMAVGQSARAHSR</sequence>
<evidence type="ECO:0000313" key="1">
    <source>
        <dbReference type="EMBL" id="TNC31287.1"/>
    </source>
</evidence>
<protein>
    <submittedName>
        <fullName evidence="1">Uncharacterized protein</fullName>
    </submittedName>
</protein>
<organism evidence="1 2">
    <name type="scientific">Mumia zhuanghuii</name>
    <dbReference type="NCBI Taxonomy" id="2585211"/>
    <lineage>
        <taxon>Bacteria</taxon>
        <taxon>Bacillati</taxon>
        <taxon>Actinomycetota</taxon>
        <taxon>Actinomycetes</taxon>
        <taxon>Propionibacteriales</taxon>
        <taxon>Nocardioidaceae</taxon>
        <taxon>Mumia</taxon>
    </lineage>
</organism>
<name>A0A5C4MD77_9ACTN</name>
<reference evidence="1 2" key="1">
    <citation type="submission" date="2019-05" db="EMBL/GenBank/DDBJ databases">
        <title>Mumia sp. nov., isolated from the intestinal contents of plateau pika (Ochotona curzoniae) in the Qinghai-Tibet plateau of China.</title>
        <authorList>
            <person name="Tian Z."/>
        </authorList>
    </citation>
    <scope>NUCLEOTIDE SEQUENCE [LARGE SCALE GENOMIC DNA]</scope>
    <source>
        <strain evidence="2">527</strain>
    </source>
</reference>
<dbReference type="Proteomes" id="UP000306740">
    <property type="component" value="Unassembled WGS sequence"/>
</dbReference>
<evidence type="ECO:0000313" key="2">
    <source>
        <dbReference type="Proteomes" id="UP000306740"/>
    </source>
</evidence>
<accession>A0A5C4MD77</accession>
<proteinExistence type="predicted"/>